<evidence type="ECO:0000313" key="10">
    <source>
        <dbReference type="Proteomes" id="UP000242084"/>
    </source>
</evidence>
<keyword evidence="2" id="KW-1003">Cell membrane</keyword>
<feature type="transmembrane region" description="Helical" evidence="6">
    <location>
        <begin position="274"/>
        <end position="296"/>
    </location>
</feature>
<accession>A0A239Z3P5</accession>
<dbReference type="InterPro" id="IPR035681">
    <property type="entry name" value="ComA-like_MBL"/>
</dbReference>
<dbReference type="InterPro" id="IPR036866">
    <property type="entry name" value="RibonucZ/Hydroxyglut_hydro"/>
</dbReference>
<feature type="transmembrane region" description="Helical" evidence="6">
    <location>
        <begin position="7"/>
        <end position="29"/>
    </location>
</feature>
<dbReference type="PANTHER" id="PTHR30619">
    <property type="entry name" value="DNA INTERNALIZATION/COMPETENCE PROTEIN COMEC/REC2"/>
    <property type="match status" value="1"/>
</dbReference>
<protein>
    <submittedName>
        <fullName evidence="9">Competence protein ComEC</fullName>
    </submittedName>
</protein>
<feature type="transmembrane region" description="Helical" evidence="6">
    <location>
        <begin position="475"/>
        <end position="492"/>
    </location>
</feature>
<keyword evidence="5 6" id="KW-0472">Membrane</keyword>
<evidence type="ECO:0000256" key="2">
    <source>
        <dbReference type="ARBA" id="ARBA00022475"/>
    </source>
</evidence>
<keyword evidence="10" id="KW-1185">Reference proteome</keyword>
<evidence type="ECO:0000313" key="9">
    <source>
        <dbReference type="EMBL" id="SNV65949.1"/>
    </source>
</evidence>
<feature type="transmembrane region" description="Helical" evidence="6">
    <location>
        <begin position="360"/>
        <end position="380"/>
    </location>
</feature>
<dbReference type="InterPro" id="IPR004477">
    <property type="entry name" value="ComEC_N"/>
</dbReference>
<keyword evidence="3 6" id="KW-0812">Transmembrane</keyword>
<dbReference type="Pfam" id="PF03772">
    <property type="entry name" value="Competence"/>
    <property type="match status" value="1"/>
</dbReference>
<feature type="domain" description="Metallo-beta-lactamase" evidence="7">
    <location>
        <begin position="503"/>
        <end position="713"/>
    </location>
</feature>
<gene>
    <name evidence="9" type="ORF">SAMEA4384403_01172</name>
</gene>
<organism evidence="9 10">
    <name type="scientific">Mammaliicoccus stepanovicii</name>
    <dbReference type="NCBI Taxonomy" id="643214"/>
    <lineage>
        <taxon>Bacteria</taxon>
        <taxon>Bacillati</taxon>
        <taxon>Bacillota</taxon>
        <taxon>Bacilli</taxon>
        <taxon>Bacillales</taxon>
        <taxon>Staphylococcaceae</taxon>
        <taxon>Mammaliicoccus</taxon>
    </lineage>
</organism>
<dbReference type="InterPro" id="IPR001279">
    <property type="entry name" value="Metallo-B-lactamas"/>
</dbReference>
<sequence length="770" mass="88951">MWFYCSLFLLSGIMLHIDFTTGIVLLVIIGTSCIIKTKMKQTLLFGFIFVCIGYLNYPNIHLKPMSSFDINSKLSPYYNSIIHFTDKLKIDGDQVKAIGMINNQTYQIYYRIKNKQEKSQFIYNSPILKNCNIRYTFNNPLPNTNGLKFDYNTYLIQEDITGVINIRDSFLKTCSRRQLNLIETIQLYRESQIQRLKQLKIDNVDDIIAITLGETRYLSNERMEELKHIGIYHLYAVSGSHVAIISVFLFKLLLRFNIRYDHVESIVFCSLPVYAIMTGLSPSVLRAVSVVMTYILIKRIVKLDSIQILSITFIYFILYNPFMFFDIGFQLSYLISYFLLLSAPIIQSFTLIYRVISINIISQISSLIILIIHFNTFQWLGFLSNFIFIPLFELCLFPLLMCFLTIFSIFNDMPDLILCLVSKVLSFTIFLIEWFNRFNVPDLVVGNLNIMIYLCLFINLTIVSICILKRQIKTAFFLFVLTIICIVFPNQTDKVVLEFLDVGQGDSMYAFHMDTNEVVMIDTGGKVEVNQEKWQTKNQSISYTKSVLIPKLHEKGFNSIDYLIISHPHKDHMGELLEMAEQTTVKNLIINKGTWSNKELKLILNKIKENGTNILDSQQLKQIKVGNSLYKFYNQNSPDHKDKNETSILTEISVNKFKILSTGDATILNENKILKDILANYDILKVGHHGSLTSTSEEFLKKVNPKVCLISAGRHNRYGLPKKKTVNKLLNHGCKVYNTQHDGELEVLIDKGNLKYMTGLSKYNKKAYKK</sequence>
<dbReference type="KEGG" id="sste:SAMEA4384403_1172"/>
<dbReference type="AlphaFoldDB" id="A0A239Z3P5"/>
<feature type="transmembrane region" description="Helical" evidence="6">
    <location>
        <begin position="386"/>
        <end position="409"/>
    </location>
</feature>
<evidence type="ECO:0000256" key="6">
    <source>
        <dbReference type="SAM" id="Phobius"/>
    </source>
</evidence>
<feature type="transmembrane region" description="Helical" evidence="6">
    <location>
        <begin position="41"/>
        <end position="57"/>
    </location>
</feature>
<proteinExistence type="predicted"/>
<evidence type="ECO:0000256" key="3">
    <source>
        <dbReference type="ARBA" id="ARBA00022692"/>
    </source>
</evidence>
<evidence type="ECO:0000256" key="5">
    <source>
        <dbReference type="ARBA" id="ARBA00023136"/>
    </source>
</evidence>
<name>A0A239Z3P5_9STAP</name>
<feature type="domain" description="ComEC/Rec2-related protein" evidence="8">
    <location>
        <begin position="210"/>
        <end position="468"/>
    </location>
</feature>
<evidence type="ECO:0000256" key="1">
    <source>
        <dbReference type="ARBA" id="ARBA00004651"/>
    </source>
</evidence>
<feature type="transmembrane region" description="Helical" evidence="6">
    <location>
        <begin position="331"/>
        <end position="353"/>
    </location>
</feature>
<reference evidence="9 10" key="1">
    <citation type="submission" date="2017-06" db="EMBL/GenBank/DDBJ databases">
        <authorList>
            <consortium name="Pathogen Informatics"/>
        </authorList>
    </citation>
    <scope>NUCLEOTIDE SEQUENCE [LARGE SCALE GENOMIC DNA]</scope>
    <source>
        <strain evidence="9 10">NCTC13839</strain>
    </source>
</reference>
<evidence type="ECO:0000259" key="7">
    <source>
        <dbReference type="Pfam" id="PF00753"/>
    </source>
</evidence>
<dbReference type="SUPFAM" id="SSF56281">
    <property type="entry name" value="Metallo-hydrolase/oxidoreductase"/>
    <property type="match status" value="1"/>
</dbReference>
<dbReference type="GO" id="GO:0005886">
    <property type="term" value="C:plasma membrane"/>
    <property type="evidence" value="ECO:0007669"/>
    <property type="project" value="UniProtKB-SubCell"/>
</dbReference>
<evidence type="ECO:0000256" key="4">
    <source>
        <dbReference type="ARBA" id="ARBA00022989"/>
    </source>
</evidence>
<comment type="subcellular location">
    <subcellularLocation>
        <location evidence="1">Cell membrane</location>
        <topology evidence="1">Multi-pass membrane protein</topology>
    </subcellularLocation>
</comment>
<keyword evidence="4 6" id="KW-1133">Transmembrane helix</keyword>
<feature type="transmembrane region" description="Helical" evidence="6">
    <location>
        <begin position="232"/>
        <end position="254"/>
    </location>
</feature>
<dbReference type="Pfam" id="PF00753">
    <property type="entry name" value="Lactamase_B"/>
    <property type="match status" value="1"/>
</dbReference>
<dbReference type="CDD" id="cd07731">
    <property type="entry name" value="ComA-like_MBL-fold"/>
    <property type="match status" value="1"/>
</dbReference>
<feature type="transmembrane region" description="Helical" evidence="6">
    <location>
        <begin position="450"/>
        <end position="468"/>
    </location>
</feature>
<dbReference type="Gene3D" id="3.60.15.10">
    <property type="entry name" value="Ribonuclease Z/Hydroxyacylglutathione hydrolase-like"/>
    <property type="match status" value="1"/>
</dbReference>
<dbReference type="NCBIfam" id="TIGR00361">
    <property type="entry name" value="ComEC_Rec2"/>
    <property type="match status" value="1"/>
</dbReference>
<feature type="transmembrane region" description="Helical" evidence="6">
    <location>
        <begin position="308"/>
        <end position="325"/>
    </location>
</feature>
<dbReference type="NCBIfam" id="TIGR00360">
    <property type="entry name" value="ComEC_N-term"/>
    <property type="match status" value="1"/>
</dbReference>
<dbReference type="InterPro" id="IPR052159">
    <property type="entry name" value="Competence_DNA_uptake"/>
</dbReference>
<dbReference type="Proteomes" id="UP000242084">
    <property type="component" value="Chromosome 1"/>
</dbReference>
<evidence type="ECO:0000259" key="8">
    <source>
        <dbReference type="Pfam" id="PF03772"/>
    </source>
</evidence>
<dbReference type="EMBL" id="LT906462">
    <property type="protein sequence ID" value="SNV65949.1"/>
    <property type="molecule type" value="Genomic_DNA"/>
</dbReference>
<dbReference type="PANTHER" id="PTHR30619:SF7">
    <property type="entry name" value="BETA-LACTAMASE DOMAIN PROTEIN"/>
    <property type="match status" value="1"/>
</dbReference>
<dbReference type="InterPro" id="IPR004797">
    <property type="entry name" value="Competence_ComEC/Rec2"/>
</dbReference>
<dbReference type="GO" id="GO:0030420">
    <property type="term" value="P:establishment of competence for transformation"/>
    <property type="evidence" value="ECO:0007669"/>
    <property type="project" value="InterPro"/>
</dbReference>
<feature type="transmembrane region" description="Helical" evidence="6">
    <location>
        <begin position="416"/>
        <end position="435"/>
    </location>
</feature>